<dbReference type="RefSeq" id="WP_147649586.1">
    <property type="nucleotide sequence ID" value="NZ_CP042806.1"/>
</dbReference>
<keyword evidence="2" id="KW-1185">Reference proteome</keyword>
<dbReference type="KEGG" id="talb:FTW19_21435"/>
<gene>
    <name evidence="1" type="ORF">FTW19_21435</name>
</gene>
<dbReference type="Proteomes" id="UP000321820">
    <property type="component" value="Chromosome"/>
</dbReference>
<proteinExistence type="predicted"/>
<protein>
    <submittedName>
        <fullName evidence="1">Uncharacterized protein</fullName>
    </submittedName>
</protein>
<evidence type="ECO:0000313" key="1">
    <source>
        <dbReference type="EMBL" id="QEE30317.1"/>
    </source>
</evidence>
<dbReference type="AlphaFoldDB" id="A0A5B9EIV0"/>
<name>A0A5B9EIV0_9BACT</name>
<sequence length="260" mass="29356">MFRLQPKASAALILGHPGHELRVYGWIRFIRPLTFVITDGSGASGISRLDTTTQLLNHLGSPIGTVYGRFTDEAIYETMLARSLEPLCEVVESIASALIDAEIEIVASDASEGYNPTHDICFELTQAAVELVRKRTQRAIRRYSFCLTEWEGCVPSQIDGEAIHLKLDDTCLNEKVEAARSYVELRDEVDRAIECKGIEYFRNEALIPSTGWTTAPEDYKAGYELRGEQRVVEGKYAQVLRYNDHLLPIFRGLRHYVDQN</sequence>
<reference evidence="1 2" key="1">
    <citation type="submission" date="2019-08" db="EMBL/GenBank/DDBJ databases">
        <title>Complete genome sequence of Terriglobus albidus strain ORNL.</title>
        <authorList>
            <person name="Podar M."/>
        </authorList>
    </citation>
    <scope>NUCLEOTIDE SEQUENCE [LARGE SCALE GENOMIC DNA]</scope>
    <source>
        <strain evidence="1 2">ORNL</strain>
    </source>
</reference>
<accession>A0A5B9EIV0</accession>
<evidence type="ECO:0000313" key="2">
    <source>
        <dbReference type="Proteomes" id="UP000321820"/>
    </source>
</evidence>
<organism evidence="1 2">
    <name type="scientific">Terriglobus albidus</name>
    <dbReference type="NCBI Taxonomy" id="1592106"/>
    <lineage>
        <taxon>Bacteria</taxon>
        <taxon>Pseudomonadati</taxon>
        <taxon>Acidobacteriota</taxon>
        <taxon>Terriglobia</taxon>
        <taxon>Terriglobales</taxon>
        <taxon>Acidobacteriaceae</taxon>
        <taxon>Terriglobus</taxon>
    </lineage>
</organism>
<dbReference type="EMBL" id="CP042806">
    <property type="protein sequence ID" value="QEE30317.1"/>
    <property type="molecule type" value="Genomic_DNA"/>
</dbReference>
<dbReference type="OrthoDB" id="8058828at2"/>